<keyword evidence="7" id="KW-1185">Reference proteome</keyword>
<evidence type="ECO:0000259" key="5">
    <source>
        <dbReference type="PROSITE" id="PS50125"/>
    </source>
</evidence>
<keyword evidence="3" id="KW-0802">TPR repeat</keyword>
<dbReference type="PROSITE" id="PS50005">
    <property type="entry name" value="TPR"/>
    <property type="match status" value="2"/>
</dbReference>
<evidence type="ECO:0000256" key="3">
    <source>
        <dbReference type="PROSITE-ProRule" id="PRU00339"/>
    </source>
</evidence>
<dbReference type="Pfam" id="PF13181">
    <property type="entry name" value="TPR_8"/>
    <property type="match status" value="2"/>
</dbReference>
<dbReference type="Pfam" id="PF00211">
    <property type="entry name" value="Guanylate_cyc"/>
    <property type="match status" value="1"/>
</dbReference>
<sequence>MKTQSLCSLRMPINNTKTGQSCELRNYRKFNDHLMSESKNRRIAAIMFTDIVGYTALMQKDETAAMAMRKRHRLTFNKNHSVYTGEIVQYYGDGTLSTFSSAVKAVECAIAIQRTLQTVKTVPIRIGLHLGDIVFDGTEVYGDGVNLSSRIESLGVAGSILISGKLNDELKNQPQIVTKSLGFFELKNISKPVEVFAVANEGLVVPKKSGLKNTFNKEDKTIVVLPFVNMSSDADNEYFSDGMTEEIINALSKVKGLKVTSRTSSFHFKNKNIPISDIGNALNVSTILEGSVRLSGKKMRITAQLIDVVDDFHFWSETFDRSIDDVFKVQDEVSMLIADKLREHLGHFNIGEQLIEAPNVPVDVYTAYLKGRYHLMKLTLPETEKAISIFKGVIEKEPNFPLPYLDINQGYAFLGTMGLLPAFEAFQKAKPFLDKALELDTNLPESQLNLAWISCWQNWDLEGAYRHLNNALEIRPSDEIYLTFSNILTLEGKLKAALNYIEKALELDPFSAMNIHYKGFLYYLMEKYGKAAPFFEKALDLKPNLPFPPLYIGSILLLEGQAKKGLTYFQNLPPLGPEDLTKQGGMTMAYIALGNVTKAEEGIAELESYMQTNSMGSALFFLILCHTMKGNYNEAVDLIEKGMEFRLPRILLLYTEPILKPLRSNFRFQELMRQALGDGRAFKNPKRKYKKSLFDKTELEQYHNQLKHLMSSEAPYLDPDLTLRDLAQMMEIPPNYLSQLLNEGFDKNFSEFVNSYRLETFKSKAADASQRHLTILALAYDSGFNSKTVFNTYFKKSMKVTPKTYWKQLVEN</sequence>
<keyword evidence="1" id="KW-0805">Transcription regulation</keyword>
<dbReference type="InterPro" id="IPR011990">
    <property type="entry name" value="TPR-like_helical_dom_sf"/>
</dbReference>
<organism evidence="6 7">
    <name type="scientific">Zobellia amurskyensis</name>
    <dbReference type="NCBI Taxonomy" id="248905"/>
    <lineage>
        <taxon>Bacteria</taxon>
        <taxon>Pseudomonadati</taxon>
        <taxon>Bacteroidota</taxon>
        <taxon>Flavobacteriia</taxon>
        <taxon>Flavobacteriales</taxon>
        <taxon>Flavobacteriaceae</taxon>
        <taxon>Zobellia</taxon>
    </lineage>
</organism>
<dbReference type="SUPFAM" id="SSF46689">
    <property type="entry name" value="Homeodomain-like"/>
    <property type="match status" value="1"/>
</dbReference>
<dbReference type="Pfam" id="PF12833">
    <property type="entry name" value="HTH_18"/>
    <property type="match status" value="1"/>
</dbReference>
<dbReference type="Gene3D" id="1.25.40.10">
    <property type="entry name" value="Tetratricopeptide repeat domain"/>
    <property type="match status" value="1"/>
</dbReference>
<accession>A0A7X2ZSF4</accession>
<gene>
    <name evidence="6" type="ORF">D9O36_06770</name>
</gene>
<evidence type="ECO:0000256" key="2">
    <source>
        <dbReference type="ARBA" id="ARBA00023163"/>
    </source>
</evidence>
<evidence type="ECO:0000313" key="7">
    <source>
        <dbReference type="Proteomes" id="UP000540519"/>
    </source>
</evidence>
<dbReference type="SMART" id="SM00342">
    <property type="entry name" value="HTH_ARAC"/>
    <property type="match status" value="1"/>
</dbReference>
<dbReference type="InterPro" id="IPR050697">
    <property type="entry name" value="Adenylyl/Guanylyl_Cyclase_3/4"/>
</dbReference>
<feature type="domain" description="Guanylate cyclase" evidence="5">
    <location>
        <begin position="45"/>
        <end position="152"/>
    </location>
</feature>
<dbReference type="SUPFAM" id="SSF48452">
    <property type="entry name" value="TPR-like"/>
    <property type="match status" value="1"/>
</dbReference>
<dbReference type="GO" id="GO:0004016">
    <property type="term" value="F:adenylate cyclase activity"/>
    <property type="evidence" value="ECO:0007669"/>
    <property type="project" value="UniProtKB-ARBA"/>
</dbReference>
<dbReference type="InterPro" id="IPR019734">
    <property type="entry name" value="TPR_rpt"/>
</dbReference>
<dbReference type="Proteomes" id="UP000540519">
    <property type="component" value="Unassembled WGS sequence"/>
</dbReference>
<dbReference type="InterPro" id="IPR009057">
    <property type="entry name" value="Homeodomain-like_sf"/>
</dbReference>
<dbReference type="PROSITE" id="PS01124">
    <property type="entry name" value="HTH_ARAC_FAMILY_2"/>
    <property type="match status" value="1"/>
</dbReference>
<dbReference type="AlphaFoldDB" id="A0A7X2ZSF4"/>
<evidence type="ECO:0000256" key="1">
    <source>
        <dbReference type="ARBA" id="ARBA00023015"/>
    </source>
</evidence>
<dbReference type="GO" id="GO:0043565">
    <property type="term" value="F:sequence-specific DNA binding"/>
    <property type="evidence" value="ECO:0007669"/>
    <property type="project" value="InterPro"/>
</dbReference>
<dbReference type="SMART" id="SM00044">
    <property type="entry name" value="CYCc"/>
    <property type="match status" value="1"/>
</dbReference>
<dbReference type="GO" id="GO:0003700">
    <property type="term" value="F:DNA-binding transcription factor activity"/>
    <property type="evidence" value="ECO:0007669"/>
    <property type="project" value="InterPro"/>
</dbReference>
<dbReference type="EMBL" id="RCNR01000009">
    <property type="protein sequence ID" value="MUH35535.1"/>
    <property type="molecule type" value="Genomic_DNA"/>
</dbReference>
<dbReference type="OrthoDB" id="9779074at2"/>
<dbReference type="PROSITE" id="PS50125">
    <property type="entry name" value="GUANYLATE_CYCLASE_2"/>
    <property type="match status" value="1"/>
</dbReference>
<dbReference type="GO" id="GO:0006171">
    <property type="term" value="P:cAMP biosynthetic process"/>
    <property type="evidence" value="ECO:0007669"/>
    <property type="project" value="TreeGrafter"/>
</dbReference>
<feature type="repeat" description="TPR" evidence="3">
    <location>
        <begin position="512"/>
        <end position="545"/>
    </location>
</feature>
<name>A0A7X2ZSF4_9FLAO</name>
<feature type="repeat" description="TPR" evidence="3">
    <location>
        <begin position="478"/>
        <end position="511"/>
    </location>
</feature>
<reference evidence="6 7" key="1">
    <citation type="journal article" date="2019" name="Mar. Drugs">
        <title>Comparative Genomics and CAZyme Genome Repertoires of Marine Zobellia amurskyensis KMM 3526(T) and Zobellia laminariae KMM 3676(T).</title>
        <authorList>
            <person name="Chernysheva N."/>
            <person name="Bystritskaya E."/>
            <person name="Stenkova A."/>
            <person name="Golovkin I."/>
            <person name="Nedashkovskaya O."/>
            <person name="Isaeva M."/>
        </authorList>
    </citation>
    <scope>NUCLEOTIDE SEQUENCE [LARGE SCALE GENOMIC DNA]</scope>
    <source>
        <strain evidence="6 7">KMM 3526</strain>
    </source>
</reference>
<dbReference type="PANTHER" id="PTHR43081">
    <property type="entry name" value="ADENYLATE CYCLASE, TERMINAL-DIFFERENTIATION SPECIFIC-RELATED"/>
    <property type="match status" value="1"/>
</dbReference>
<dbReference type="SUPFAM" id="SSF55073">
    <property type="entry name" value="Nucleotide cyclase"/>
    <property type="match status" value="1"/>
</dbReference>
<comment type="caution">
    <text evidence="6">The sequence shown here is derived from an EMBL/GenBank/DDBJ whole genome shotgun (WGS) entry which is preliminary data.</text>
</comment>
<dbReference type="GO" id="GO:0035556">
    <property type="term" value="P:intracellular signal transduction"/>
    <property type="evidence" value="ECO:0007669"/>
    <property type="project" value="InterPro"/>
</dbReference>
<dbReference type="SMART" id="SM00028">
    <property type="entry name" value="TPR"/>
    <property type="match status" value="4"/>
</dbReference>
<evidence type="ECO:0000313" key="6">
    <source>
        <dbReference type="EMBL" id="MUH35535.1"/>
    </source>
</evidence>
<dbReference type="InterPro" id="IPR001054">
    <property type="entry name" value="A/G_cyclase"/>
</dbReference>
<dbReference type="PANTHER" id="PTHR43081:SF19">
    <property type="entry name" value="PH-SENSITIVE ADENYLATE CYCLASE RV1264"/>
    <property type="match status" value="1"/>
</dbReference>
<evidence type="ECO:0000259" key="4">
    <source>
        <dbReference type="PROSITE" id="PS01124"/>
    </source>
</evidence>
<dbReference type="Gene3D" id="3.30.70.1230">
    <property type="entry name" value="Nucleotide cyclase"/>
    <property type="match status" value="1"/>
</dbReference>
<dbReference type="SUPFAM" id="SSF81901">
    <property type="entry name" value="HCP-like"/>
    <property type="match status" value="1"/>
</dbReference>
<dbReference type="InterPro" id="IPR029787">
    <property type="entry name" value="Nucleotide_cyclase"/>
</dbReference>
<dbReference type="Gene3D" id="1.10.10.60">
    <property type="entry name" value="Homeodomain-like"/>
    <property type="match status" value="2"/>
</dbReference>
<feature type="domain" description="HTH araC/xylS-type" evidence="4">
    <location>
        <begin position="704"/>
        <end position="808"/>
    </location>
</feature>
<proteinExistence type="predicted"/>
<dbReference type="CDD" id="cd07302">
    <property type="entry name" value="CHD"/>
    <property type="match status" value="1"/>
</dbReference>
<dbReference type="InterPro" id="IPR018060">
    <property type="entry name" value="HTH_AraC"/>
</dbReference>
<protein>
    <submittedName>
        <fullName evidence="6">Helix-turn-helix domain-containing protein</fullName>
    </submittedName>
</protein>
<keyword evidence="2" id="KW-0804">Transcription</keyword>